<reference evidence="2" key="2">
    <citation type="submission" date="2025-05" db="UniProtKB">
        <authorList>
            <consortium name="EnsemblMetazoa"/>
        </authorList>
    </citation>
    <scope>IDENTIFICATION</scope>
</reference>
<dbReference type="EnsemblMetazoa" id="XM_044457606.1">
    <property type="protein sequence ID" value="XP_044313541.1"/>
    <property type="gene ID" value="LOC123037373"/>
</dbReference>
<evidence type="ECO:0000313" key="3">
    <source>
        <dbReference type="Proteomes" id="UP001652680"/>
    </source>
</evidence>
<dbReference type="RefSeq" id="XP_044313541.1">
    <property type="nucleotide sequence ID" value="XM_044457606.1"/>
</dbReference>
<evidence type="ECO:0000313" key="2">
    <source>
        <dbReference type="EnsemblMetazoa" id="XP_044313541.1"/>
    </source>
</evidence>
<keyword evidence="3" id="KW-1185">Reference proteome</keyword>
<dbReference type="Proteomes" id="UP001652680">
    <property type="component" value="Unassembled WGS sequence"/>
</dbReference>
<feature type="region of interest" description="Disordered" evidence="1">
    <location>
        <begin position="42"/>
        <end position="94"/>
    </location>
</feature>
<dbReference type="GeneID" id="123037373"/>
<sequence>MGTRIKVFGTCPYCNRYVSRDLRPINILTPRDAKRISQLIHEEPPPPVHLESEEDLEENPRSKVRVSKRKKKIQEESQKNDSEDAQSKNSLDELTENILGLVEEEFQRSPASSEASRISKENAEVIMAMLTEEQYIIDKIERGALRVGQREIKEPPAKRRRC</sequence>
<proteinExistence type="predicted"/>
<protein>
    <submittedName>
        <fullName evidence="2">Uncharacterized protein</fullName>
    </submittedName>
</protein>
<feature type="compositionally biased region" description="Basic residues" evidence="1">
    <location>
        <begin position="62"/>
        <end position="72"/>
    </location>
</feature>
<accession>A0ABM5J3Z0</accession>
<feature type="compositionally biased region" description="Basic and acidic residues" evidence="1">
    <location>
        <begin position="73"/>
        <end position="86"/>
    </location>
</feature>
<organism evidence="2 3">
    <name type="scientific">Drosophila rhopaloa</name>
    <name type="common">Fruit fly</name>
    <dbReference type="NCBI Taxonomy" id="1041015"/>
    <lineage>
        <taxon>Eukaryota</taxon>
        <taxon>Metazoa</taxon>
        <taxon>Ecdysozoa</taxon>
        <taxon>Arthropoda</taxon>
        <taxon>Hexapoda</taxon>
        <taxon>Insecta</taxon>
        <taxon>Pterygota</taxon>
        <taxon>Neoptera</taxon>
        <taxon>Endopterygota</taxon>
        <taxon>Diptera</taxon>
        <taxon>Brachycera</taxon>
        <taxon>Muscomorpha</taxon>
        <taxon>Ephydroidea</taxon>
        <taxon>Drosophilidae</taxon>
        <taxon>Drosophila</taxon>
        <taxon>Sophophora</taxon>
    </lineage>
</organism>
<reference evidence="3" key="1">
    <citation type="journal article" date="2021" name="Elife">
        <title>Highly contiguous assemblies of 101 drosophilid genomes.</title>
        <authorList>
            <person name="Kim B.Y."/>
            <person name="Wang J.R."/>
            <person name="Miller D.E."/>
            <person name="Barmina O."/>
            <person name="Delaney E."/>
            <person name="Thompson A."/>
            <person name="Comeault A.A."/>
            <person name="Peede D."/>
            <person name="D'Agostino E.R."/>
            <person name="Pelaez J."/>
            <person name="Aguilar J.M."/>
            <person name="Haji D."/>
            <person name="Matsunaga T."/>
            <person name="Armstrong E.E."/>
            <person name="Zych M."/>
            <person name="Ogawa Y."/>
            <person name="Stamenkovic-Radak M."/>
            <person name="Jelic M."/>
            <person name="Veselinovic M.S."/>
            <person name="Tanaskovic M."/>
            <person name="Eric P."/>
            <person name="Gao J.J."/>
            <person name="Katoh T.K."/>
            <person name="Toda M.J."/>
            <person name="Watabe H."/>
            <person name="Watada M."/>
            <person name="Davis J.S."/>
            <person name="Moyle L.C."/>
            <person name="Manoli G."/>
            <person name="Bertolini E."/>
            <person name="Kostal V."/>
            <person name="Hawley R.S."/>
            <person name="Takahashi A."/>
            <person name="Jones C.D."/>
            <person name="Price D.K."/>
            <person name="Whiteman N."/>
            <person name="Kopp A."/>
            <person name="Matute D.R."/>
            <person name="Petrov D.A."/>
        </authorList>
    </citation>
    <scope>NUCLEOTIDE SEQUENCE [LARGE SCALE GENOMIC DNA]</scope>
</reference>
<evidence type="ECO:0000256" key="1">
    <source>
        <dbReference type="SAM" id="MobiDB-lite"/>
    </source>
</evidence>
<name>A0ABM5J3Z0_DRORH</name>